<organism evidence="1 2">
    <name type="scientific">Staurois parvus</name>
    <dbReference type="NCBI Taxonomy" id="386267"/>
    <lineage>
        <taxon>Eukaryota</taxon>
        <taxon>Metazoa</taxon>
        <taxon>Chordata</taxon>
        <taxon>Craniata</taxon>
        <taxon>Vertebrata</taxon>
        <taxon>Euteleostomi</taxon>
        <taxon>Amphibia</taxon>
        <taxon>Batrachia</taxon>
        <taxon>Anura</taxon>
        <taxon>Neobatrachia</taxon>
        <taxon>Ranoidea</taxon>
        <taxon>Ranidae</taxon>
        <taxon>Staurois</taxon>
    </lineage>
</organism>
<sequence length="56" mass="6029">ILKGASGLSIILRVPQDHNFKGCHIILKGASRLSIILKGTSGLSIIFKGCLRTVHF</sequence>
<reference evidence="1" key="1">
    <citation type="submission" date="2023-05" db="EMBL/GenBank/DDBJ databases">
        <authorList>
            <person name="Stuckert A."/>
        </authorList>
    </citation>
    <scope>NUCLEOTIDE SEQUENCE</scope>
</reference>
<dbReference type="EMBL" id="CATNWA010015983">
    <property type="protein sequence ID" value="CAI9588709.1"/>
    <property type="molecule type" value="Genomic_DNA"/>
</dbReference>
<dbReference type="Proteomes" id="UP001162483">
    <property type="component" value="Unassembled WGS sequence"/>
</dbReference>
<keyword evidence="2" id="KW-1185">Reference proteome</keyword>
<name>A0ABN9EWU7_9NEOB</name>
<proteinExistence type="predicted"/>
<evidence type="ECO:0000313" key="1">
    <source>
        <dbReference type="EMBL" id="CAI9588709.1"/>
    </source>
</evidence>
<evidence type="ECO:0000313" key="2">
    <source>
        <dbReference type="Proteomes" id="UP001162483"/>
    </source>
</evidence>
<gene>
    <name evidence="1" type="ORF">SPARVUS_LOCUS10793246</name>
</gene>
<protein>
    <submittedName>
        <fullName evidence="1">Uncharacterized protein</fullName>
    </submittedName>
</protein>
<feature type="non-terminal residue" evidence="1">
    <location>
        <position position="1"/>
    </location>
</feature>
<accession>A0ABN9EWU7</accession>
<comment type="caution">
    <text evidence="1">The sequence shown here is derived from an EMBL/GenBank/DDBJ whole genome shotgun (WGS) entry which is preliminary data.</text>
</comment>